<proteinExistence type="predicted"/>
<dbReference type="AlphaFoldDB" id="A0AA88YML8"/>
<reference evidence="1" key="1">
    <citation type="submission" date="2019-08" db="EMBL/GenBank/DDBJ databases">
        <title>The improved chromosome-level genome for the pearl oyster Pinctada fucata martensii using PacBio sequencing and Hi-C.</title>
        <authorList>
            <person name="Zheng Z."/>
        </authorList>
    </citation>
    <scope>NUCLEOTIDE SEQUENCE</scope>
    <source>
        <strain evidence="1">ZZ-2019</strain>
        <tissue evidence="1">Adductor muscle</tissue>
    </source>
</reference>
<gene>
    <name evidence="1" type="ORF">FSP39_005728</name>
</gene>
<name>A0AA88YML8_PINIB</name>
<organism evidence="1 2">
    <name type="scientific">Pinctada imbricata</name>
    <name type="common">Atlantic pearl-oyster</name>
    <name type="synonym">Pinctada martensii</name>
    <dbReference type="NCBI Taxonomy" id="66713"/>
    <lineage>
        <taxon>Eukaryota</taxon>
        <taxon>Metazoa</taxon>
        <taxon>Spiralia</taxon>
        <taxon>Lophotrochozoa</taxon>
        <taxon>Mollusca</taxon>
        <taxon>Bivalvia</taxon>
        <taxon>Autobranchia</taxon>
        <taxon>Pteriomorphia</taxon>
        <taxon>Pterioida</taxon>
        <taxon>Pterioidea</taxon>
        <taxon>Pteriidae</taxon>
        <taxon>Pinctada</taxon>
    </lineage>
</organism>
<keyword evidence="2" id="KW-1185">Reference proteome</keyword>
<sequence length="113" mass="12423">MHDVPCLGNFVPTQGVLNNLQTSVSSASSPDTGKDAVLSIVQTPQSCSAFSAGNSQGQNDGIDDKYFDCLPASDFERFLIQVENNSITVKNRVKRSLHNHVKFWEQIDTYDSV</sequence>
<evidence type="ECO:0000313" key="2">
    <source>
        <dbReference type="Proteomes" id="UP001186944"/>
    </source>
</evidence>
<comment type="caution">
    <text evidence="1">The sequence shown here is derived from an EMBL/GenBank/DDBJ whole genome shotgun (WGS) entry which is preliminary data.</text>
</comment>
<protein>
    <submittedName>
        <fullName evidence="1">Uncharacterized protein</fullName>
    </submittedName>
</protein>
<dbReference type="Proteomes" id="UP001186944">
    <property type="component" value="Unassembled WGS sequence"/>
</dbReference>
<evidence type="ECO:0000313" key="1">
    <source>
        <dbReference type="EMBL" id="KAK3101709.1"/>
    </source>
</evidence>
<dbReference type="EMBL" id="VSWD01000005">
    <property type="protein sequence ID" value="KAK3101709.1"/>
    <property type="molecule type" value="Genomic_DNA"/>
</dbReference>
<accession>A0AA88YML8</accession>